<accession>A0A1H9BUK3</accession>
<dbReference type="EMBL" id="FOFR01000001">
    <property type="protein sequence ID" value="SEP92590.1"/>
    <property type="molecule type" value="Genomic_DNA"/>
</dbReference>
<proteinExistence type="predicted"/>
<dbReference type="Proteomes" id="UP000199352">
    <property type="component" value="Unassembled WGS sequence"/>
</dbReference>
<dbReference type="AlphaFoldDB" id="A0A1H9BUK3"/>
<organism evidence="2 3">
    <name type="scientific">Lentzea xinjiangensis</name>
    <dbReference type="NCBI Taxonomy" id="402600"/>
    <lineage>
        <taxon>Bacteria</taxon>
        <taxon>Bacillati</taxon>
        <taxon>Actinomycetota</taxon>
        <taxon>Actinomycetes</taxon>
        <taxon>Pseudonocardiales</taxon>
        <taxon>Pseudonocardiaceae</taxon>
        <taxon>Lentzea</taxon>
    </lineage>
</organism>
<reference evidence="3" key="1">
    <citation type="submission" date="2016-10" db="EMBL/GenBank/DDBJ databases">
        <authorList>
            <person name="Varghese N."/>
            <person name="Submissions S."/>
        </authorList>
    </citation>
    <scope>NUCLEOTIDE SEQUENCE [LARGE SCALE GENOMIC DNA]</scope>
    <source>
        <strain evidence="3">CGMCC 4.3525</strain>
    </source>
</reference>
<evidence type="ECO:0000313" key="2">
    <source>
        <dbReference type="EMBL" id="SEP92590.1"/>
    </source>
</evidence>
<keyword evidence="3" id="KW-1185">Reference proteome</keyword>
<feature type="compositionally biased region" description="Polar residues" evidence="1">
    <location>
        <begin position="81"/>
        <end position="93"/>
    </location>
</feature>
<feature type="compositionally biased region" description="Low complexity" evidence="1">
    <location>
        <begin position="67"/>
        <end position="80"/>
    </location>
</feature>
<evidence type="ECO:0000256" key="1">
    <source>
        <dbReference type="SAM" id="MobiDB-lite"/>
    </source>
</evidence>
<name>A0A1H9BUK3_9PSEU</name>
<evidence type="ECO:0000313" key="3">
    <source>
        <dbReference type="Proteomes" id="UP000199352"/>
    </source>
</evidence>
<protein>
    <submittedName>
        <fullName evidence="2">Uncharacterized protein</fullName>
    </submittedName>
</protein>
<gene>
    <name evidence="2" type="ORF">SAMN05216188_101937</name>
</gene>
<sequence>MVVVDEDDQDEDDDEDDVVADVVVDVAVDGSVQVVVLVVVVDDGGSSPLGDHGRSFGHHAAAHTRPSPEAEASGAAPCSATTVNTAPAVSTPM</sequence>
<feature type="region of interest" description="Disordered" evidence="1">
    <location>
        <begin position="47"/>
        <end position="93"/>
    </location>
</feature>